<dbReference type="Pfam" id="PF12797">
    <property type="entry name" value="Fer4_2"/>
    <property type="match status" value="1"/>
</dbReference>
<proteinExistence type="predicted"/>
<evidence type="ECO:0000313" key="7">
    <source>
        <dbReference type="Proteomes" id="UP000661435"/>
    </source>
</evidence>
<dbReference type="Pfam" id="PF13247">
    <property type="entry name" value="Fer4_11"/>
    <property type="match status" value="1"/>
</dbReference>
<dbReference type="InterPro" id="IPR050954">
    <property type="entry name" value="ET_IronSulfur_Cluster-Binding"/>
</dbReference>
<evidence type="ECO:0000256" key="1">
    <source>
        <dbReference type="ARBA" id="ARBA00022485"/>
    </source>
</evidence>
<gene>
    <name evidence="6" type="ORF">H8S57_12580</name>
</gene>
<sequence length="204" mass="22228">MKHGFVIDLDRCIGCKGCQVACKQENGVALGANRTLVRTVGPMGSYPDVQMYFLPTPCQQCADPPCVQVCPTGACWQNREEGVVLIDREQCIGCRSCGEACPYQANTFNQELRVMDKCDTCIAARAQGELPACVRNCAGGALRFGDLDDPESEVSRLLASVPAEKVHSLRDFGNGPSIRYILRRDKWVDALPQELETAKGGRNG</sequence>
<keyword evidence="3" id="KW-0408">Iron</keyword>
<dbReference type="InterPro" id="IPR017900">
    <property type="entry name" value="4Fe4S_Fe_S_CS"/>
</dbReference>
<dbReference type="RefSeq" id="WP_186908379.1">
    <property type="nucleotide sequence ID" value="NZ_JACOPP010000020.1"/>
</dbReference>
<name>A0A8J6J8A0_9FIRM</name>
<organism evidence="6 7">
    <name type="scientific">Lawsonibacter hominis</name>
    <dbReference type="NCBI Taxonomy" id="2763053"/>
    <lineage>
        <taxon>Bacteria</taxon>
        <taxon>Bacillati</taxon>
        <taxon>Bacillota</taxon>
        <taxon>Clostridia</taxon>
        <taxon>Eubacteriales</taxon>
        <taxon>Oscillospiraceae</taxon>
        <taxon>Lawsonibacter</taxon>
    </lineage>
</organism>
<dbReference type="GO" id="GO:0046872">
    <property type="term" value="F:metal ion binding"/>
    <property type="evidence" value="ECO:0007669"/>
    <property type="project" value="UniProtKB-KW"/>
</dbReference>
<protein>
    <submittedName>
        <fullName evidence="6">4Fe-4S dicluster domain-containing protein</fullName>
    </submittedName>
</protein>
<dbReference type="SUPFAM" id="SSF54862">
    <property type="entry name" value="4Fe-4S ferredoxins"/>
    <property type="match status" value="1"/>
</dbReference>
<dbReference type="GO" id="GO:0051539">
    <property type="term" value="F:4 iron, 4 sulfur cluster binding"/>
    <property type="evidence" value="ECO:0007669"/>
    <property type="project" value="UniProtKB-KW"/>
</dbReference>
<dbReference type="AlphaFoldDB" id="A0A8J6J8A0"/>
<keyword evidence="7" id="KW-1185">Reference proteome</keyword>
<accession>A0A8J6J8A0</accession>
<dbReference type="PANTHER" id="PTHR43177">
    <property type="entry name" value="PROTEIN NRFC"/>
    <property type="match status" value="1"/>
</dbReference>
<keyword evidence="2" id="KW-0479">Metal-binding</keyword>
<dbReference type="PANTHER" id="PTHR43177:SF3">
    <property type="entry name" value="PROTEIN NRFC HOMOLOG"/>
    <property type="match status" value="1"/>
</dbReference>
<evidence type="ECO:0000256" key="4">
    <source>
        <dbReference type="ARBA" id="ARBA00023014"/>
    </source>
</evidence>
<dbReference type="PROSITE" id="PS00198">
    <property type="entry name" value="4FE4S_FER_1"/>
    <property type="match status" value="1"/>
</dbReference>
<evidence type="ECO:0000256" key="2">
    <source>
        <dbReference type="ARBA" id="ARBA00022723"/>
    </source>
</evidence>
<dbReference type="Gene3D" id="3.30.70.20">
    <property type="match status" value="2"/>
</dbReference>
<comment type="caution">
    <text evidence="6">The sequence shown here is derived from an EMBL/GenBank/DDBJ whole genome shotgun (WGS) entry which is preliminary data.</text>
</comment>
<evidence type="ECO:0000259" key="5">
    <source>
        <dbReference type="PROSITE" id="PS51379"/>
    </source>
</evidence>
<dbReference type="PROSITE" id="PS51379">
    <property type="entry name" value="4FE4S_FER_2"/>
    <property type="match status" value="2"/>
</dbReference>
<feature type="domain" description="4Fe-4S ferredoxin-type" evidence="5">
    <location>
        <begin position="3"/>
        <end position="33"/>
    </location>
</feature>
<keyword evidence="4" id="KW-0411">Iron-sulfur</keyword>
<dbReference type="InterPro" id="IPR017896">
    <property type="entry name" value="4Fe4S_Fe-S-bd"/>
</dbReference>
<dbReference type="CDD" id="cd10551">
    <property type="entry name" value="PsrB"/>
    <property type="match status" value="1"/>
</dbReference>
<dbReference type="EMBL" id="JACOPP010000020">
    <property type="protein sequence ID" value="MBC5734551.1"/>
    <property type="molecule type" value="Genomic_DNA"/>
</dbReference>
<evidence type="ECO:0000313" key="6">
    <source>
        <dbReference type="EMBL" id="MBC5734551.1"/>
    </source>
</evidence>
<reference evidence="6" key="1">
    <citation type="submission" date="2020-08" db="EMBL/GenBank/DDBJ databases">
        <title>Genome public.</title>
        <authorList>
            <person name="Liu C."/>
            <person name="Sun Q."/>
        </authorList>
    </citation>
    <scope>NUCLEOTIDE SEQUENCE</scope>
    <source>
        <strain evidence="6">NSJ-51</strain>
    </source>
</reference>
<evidence type="ECO:0000256" key="3">
    <source>
        <dbReference type="ARBA" id="ARBA00023004"/>
    </source>
</evidence>
<feature type="domain" description="4Fe-4S ferredoxin-type" evidence="5">
    <location>
        <begin position="82"/>
        <end position="111"/>
    </location>
</feature>
<keyword evidence="1" id="KW-0004">4Fe-4S</keyword>
<dbReference type="Proteomes" id="UP000661435">
    <property type="component" value="Unassembled WGS sequence"/>
</dbReference>